<keyword evidence="3" id="KW-1185">Reference proteome</keyword>
<dbReference type="RefSeq" id="WP_091907788.1">
    <property type="nucleotide sequence ID" value="NZ_FNLO01000005.1"/>
</dbReference>
<dbReference type="PANTHER" id="PTHR35893:SF3">
    <property type="entry name" value="INNER MEMBRANE PROTEIN"/>
    <property type="match status" value="1"/>
</dbReference>
<dbReference type="OrthoDB" id="9181874at2"/>
<accession>A0A1H2PP97</accession>
<reference evidence="3" key="1">
    <citation type="submission" date="2016-09" db="EMBL/GenBank/DDBJ databases">
        <authorList>
            <person name="Varghese N."/>
            <person name="Submissions S."/>
        </authorList>
    </citation>
    <scope>NUCLEOTIDE SEQUENCE [LARGE SCALE GENOMIC DNA]</scope>
    <source>
        <strain evidence="3">JS23</strain>
    </source>
</reference>
<protein>
    <submittedName>
        <fullName evidence="2">Membrane-anchored ribosome-binding protein, inhibits growth in stationary phase, ElaB/YqjD/DUF883 family</fullName>
    </submittedName>
</protein>
<dbReference type="AlphaFoldDB" id="A0A1H2PP97"/>
<proteinExistence type="predicted"/>
<dbReference type="Proteomes" id="UP000243719">
    <property type="component" value="Unassembled WGS sequence"/>
</dbReference>
<dbReference type="EMBL" id="FNLO01000005">
    <property type="protein sequence ID" value="SDV48579.1"/>
    <property type="molecule type" value="Genomic_DNA"/>
</dbReference>
<organism evidence="2 3">
    <name type="scientific">Chitinasiproducens palmae</name>
    <dbReference type="NCBI Taxonomy" id="1770053"/>
    <lineage>
        <taxon>Bacteria</taxon>
        <taxon>Pseudomonadati</taxon>
        <taxon>Pseudomonadota</taxon>
        <taxon>Betaproteobacteria</taxon>
        <taxon>Burkholderiales</taxon>
        <taxon>Burkholderiaceae</taxon>
        <taxon>Chitinasiproducens</taxon>
    </lineage>
</organism>
<dbReference type="InterPro" id="IPR010279">
    <property type="entry name" value="YqjD/ElaB"/>
</dbReference>
<feature type="domain" description="DUF883" evidence="1">
    <location>
        <begin position="93"/>
        <end position="121"/>
    </location>
</feature>
<dbReference type="InterPro" id="IPR043605">
    <property type="entry name" value="DUF883_C"/>
</dbReference>
<dbReference type="PANTHER" id="PTHR35893">
    <property type="entry name" value="INNER MEMBRANE PROTEIN-RELATED"/>
    <property type="match status" value="1"/>
</dbReference>
<evidence type="ECO:0000313" key="3">
    <source>
        <dbReference type="Proteomes" id="UP000243719"/>
    </source>
</evidence>
<name>A0A1H2PP97_9BURK</name>
<evidence type="ECO:0000259" key="1">
    <source>
        <dbReference type="Pfam" id="PF19029"/>
    </source>
</evidence>
<dbReference type="STRING" id="1770053.SAMN05216551_105205"/>
<sequence length="122" mass="12800">MGEFKAAGESVDDGIDEAVSGGKKLANKAKRAGKDTANDIKSVLSDIESSLSDSTDLDDLKSRIKGRLDDVKDTFDETQSTVKEKVGAALTTTDGIVRDRPWETVAAAAGIAFLLGVIVGRS</sequence>
<dbReference type="Pfam" id="PF19029">
    <property type="entry name" value="DUF883_C"/>
    <property type="match status" value="1"/>
</dbReference>
<evidence type="ECO:0000313" key="2">
    <source>
        <dbReference type="EMBL" id="SDV48579.1"/>
    </source>
</evidence>
<dbReference type="GO" id="GO:0043022">
    <property type="term" value="F:ribosome binding"/>
    <property type="evidence" value="ECO:0007669"/>
    <property type="project" value="InterPro"/>
</dbReference>
<gene>
    <name evidence="2" type="ORF">SAMN05216551_105205</name>
</gene>